<dbReference type="HAMAP" id="MF_00460">
    <property type="entry name" value="UPF0125_RnfH"/>
    <property type="match status" value="1"/>
</dbReference>
<dbReference type="Gene3D" id="3.10.20.280">
    <property type="entry name" value="RnfH-like"/>
    <property type="match status" value="1"/>
</dbReference>
<dbReference type="PANTHER" id="PTHR37483:SF1">
    <property type="entry name" value="UPF0125 PROTEIN RATB"/>
    <property type="match status" value="1"/>
</dbReference>
<dbReference type="EMBL" id="CP021111">
    <property type="protein sequence ID" value="ARP94251.1"/>
    <property type="molecule type" value="Genomic_DNA"/>
</dbReference>
<proteinExistence type="inferred from homology"/>
<dbReference type="KEGG" id="bgm:CAL15_07575"/>
<dbReference type="RefSeq" id="WP_086078016.1">
    <property type="nucleotide sequence ID" value="NZ_CP021111.1"/>
</dbReference>
<dbReference type="InterPro" id="IPR016155">
    <property type="entry name" value="Mopterin_synth/thiamin_S_b"/>
</dbReference>
<comment type="similarity">
    <text evidence="1 2">Belongs to the UPF0125 (RnfH) family.</text>
</comment>
<dbReference type="InterPro" id="IPR005346">
    <property type="entry name" value="RnfH"/>
</dbReference>
<name>A0A1W6ZA56_9BORD</name>
<feature type="compositionally biased region" description="Basic residues" evidence="3">
    <location>
        <begin position="91"/>
        <end position="101"/>
    </location>
</feature>
<evidence type="ECO:0000313" key="4">
    <source>
        <dbReference type="EMBL" id="ARP94251.1"/>
    </source>
</evidence>
<evidence type="ECO:0000313" key="5">
    <source>
        <dbReference type="Proteomes" id="UP000194161"/>
    </source>
</evidence>
<dbReference type="PANTHER" id="PTHR37483">
    <property type="entry name" value="UPF0125 PROTEIN RATB"/>
    <property type="match status" value="1"/>
</dbReference>
<protein>
    <recommendedName>
        <fullName evidence="2">UPF0125 protein CAL15_07575</fullName>
    </recommendedName>
</protein>
<feature type="region of interest" description="Disordered" evidence="3">
    <location>
        <begin position="91"/>
        <end position="114"/>
    </location>
</feature>
<sequence>MENDADPAGLRVQVCHAGAQGVWLRELTVPVGATAAQALQASGFAQDFPGVDPWRLGVGIFGRACAPETVLAEGDRVEIYRALTFDPKESRRRRVEHRRARAAAQGRERPPGLL</sequence>
<keyword evidence="5" id="KW-1185">Reference proteome</keyword>
<dbReference type="Pfam" id="PF03658">
    <property type="entry name" value="Ub-RnfH"/>
    <property type="match status" value="1"/>
</dbReference>
<dbReference type="AlphaFoldDB" id="A0A1W6ZA56"/>
<evidence type="ECO:0000256" key="2">
    <source>
        <dbReference type="HAMAP-Rule" id="MF_00460"/>
    </source>
</evidence>
<reference evidence="4 5" key="1">
    <citation type="submission" date="2017-05" db="EMBL/GenBank/DDBJ databases">
        <title>Complete and WGS of Bordetella genogroups.</title>
        <authorList>
            <person name="Spilker T."/>
            <person name="LiPuma J."/>
        </authorList>
    </citation>
    <scope>NUCLEOTIDE SEQUENCE [LARGE SCALE GENOMIC DNA]</scope>
    <source>
        <strain evidence="4 5">AU7206</strain>
    </source>
</reference>
<accession>A0A1W6ZA56</accession>
<dbReference type="SUPFAM" id="SSF54285">
    <property type="entry name" value="MoaD/ThiS"/>
    <property type="match status" value="1"/>
</dbReference>
<dbReference type="Proteomes" id="UP000194161">
    <property type="component" value="Chromosome"/>
</dbReference>
<dbReference type="STRING" id="463040.CAL15_07575"/>
<evidence type="ECO:0000256" key="3">
    <source>
        <dbReference type="SAM" id="MobiDB-lite"/>
    </source>
</evidence>
<gene>
    <name evidence="4" type="ORF">CAL15_07575</name>
</gene>
<dbReference type="OrthoDB" id="9796575at2"/>
<evidence type="ECO:0000256" key="1">
    <source>
        <dbReference type="ARBA" id="ARBA00010645"/>
    </source>
</evidence>
<organism evidence="4 5">
    <name type="scientific">Bordetella genomosp. 13</name>
    <dbReference type="NCBI Taxonomy" id="463040"/>
    <lineage>
        <taxon>Bacteria</taxon>
        <taxon>Pseudomonadati</taxon>
        <taxon>Pseudomonadota</taxon>
        <taxon>Betaproteobacteria</taxon>
        <taxon>Burkholderiales</taxon>
        <taxon>Alcaligenaceae</taxon>
        <taxon>Bordetella</taxon>
    </lineage>
</organism>
<dbReference type="InterPro" id="IPR037021">
    <property type="entry name" value="RnfH_sf"/>
</dbReference>